<dbReference type="InterPro" id="IPR011993">
    <property type="entry name" value="PH-like_dom_sf"/>
</dbReference>
<organism evidence="8 9">
    <name type="scientific">Mesorhabditis spiculigera</name>
    <dbReference type="NCBI Taxonomy" id="96644"/>
    <lineage>
        <taxon>Eukaryota</taxon>
        <taxon>Metazoa</taxon>
        <taxon>Ecdysozoa</taxon>
        <taxon>Nematoda</taxon>
        <taxon>Chromadorea</taxon>
        <taxon>Rhabditida</taxon>
        <taxon>Rhabditina</taxon>
        <taxon>Rhabditomorpha</taxon>
        <taxon>Rhabditoidea</taxon>
        <taxon>Rhabditidae</taxon>
        <taxon>Mesorhabditinae</taxon>
        <taxon>Mesorhabditis</taxon>
    </lineage>
</organism>
<protein>
    <recommendedName>
        <fullName evidence="7">PID domain-containing protein</fullName>
    </recommendedName>
</protein>
<evidence type="ECO:0000313" key="8">
    <source>
        <dbReference type="EMBL" id="CAJ0576402.1"/>
    </source>
</evidence>
<gene>
    <name evidence="8" type="ORF">MSPICULIGERA_LOCUS14695</name>
</gene>
<keyword evidence="3" id="KW-0963">Cytoplasm</keyword>
<dbReference type="Gene3D" id="2.30.29.30">
    <property type="entry name" value="Pleckstrin-homology domain (PH domain)/Phosphotyrosine-binding domain (PTB)"/>
    <property type="match status" value="1"/>
</dbReference>
<keyword evidence="4" id="KW-0597">Phosphoprotein</keyword>
<feature type="compositionally biased region" description="Low complexity" evidence="6">
    <location>
        <begin position="278"/>
        <end position="289"/>
    </location>
</feature>
<dbReference type="SMART" id="SM00462">
    <property type="entry name" value="PTB"/>
    <property type="match status" value="1"/>
</dbReference>
<evidence type="ECO:0000313" key="9">
    <source>
        <dbReference type="Proteomes" id="UP001177023"/>
    </source>
</evidence>
<reference evidence="8" key="1">
    <citation type="submission" date="2023-06" db="EMBL/GenBank/DDBJ databases">
        <authorList>
            <person name="Delattre M."/>
        </authorList>
    </citation>
    <scope>NUCLEOTIDE SEQUENCE</scope>
    <source>
        <strain evidence="8">AF72</strain>
    </source>
</reference>
<feature type="domain" description="PID" evidence="7">
    <location>
        <begin position="51"/>
        <end position="183"/>
    </location>
</feature>
<proteinExistence type="predicted"/>
<name>A0AA36CYX9_9BILA</name>
<dbReference type="Proteomes" id="UP001177023">
    <property type="component" value="Unassembled WGS sequence"/>
</dbReference>
<dbReference type="SUPFAM" id="SSF50729">
    <property type="entry name" value="PH domain-like"/>
    <property type="match status" value="1"/>
</dbReference>
<dbReference type="InterPro" id="IPR048561">
    <property type="entry name" value="Dab_PTB"/>
</dbReference>
<dbReference type="AlphaFoldDB" id="A0AA36CYX9"/>
<dbReference type="PROSITE" id="PS01179">
    <property type="entry name" value="PID"/>
    <property type="match status" value="1"/>
</dbReference>
<evidence type="ECO:0000256" key="6">
    <source>
        <dbReference type="SAM" id="MobiDB-lite"/>
    </source>
</evidence>
<evidence type="ECO:0000256" key="1">
    <source>
        <dbReference type="ARBA" id="ARBA00004496"/>
    </source>
</evidence>
<sequence length="481" mass="52201">MAQKMKESPVDGEQTAVDGKQPGSPKSRLAMLKRSSAKKSNASQDPFRFQGQGVQYKGKLIGIRDVEGARGDVMCAEAMRQAKAAVKAAGTHKQRIILYINIEGIKIVDEKSQATLYNFPVSRISFIARDTTDARAFGFVFGEAAGSYKFYGIKTAQTADHAVLSIRDMFQIVFEMKKKQIEQVKKNAEGDNQVNQEGVRSENGVLVADLLDLETECQNIEQGLNQLANIPVVPGDEWPGEQHPTNGAFADPFGAAPFVNQTPQRVDPFADSFNSTNQSQQFGSAQSAQHNSVFHTPYTSPGQAAAFQQIPLQQQWGMQQVIPPMTAPIPTFSTTNPFADLATSSDPFDMNGMRGPNGAPVGSFQSQSSVNWGVNENTAPLQPQPFANFDSLGNDSRKLSFDGPRKVTSLEDAFSKLVDMDSLVGGRPNEAKKNPFEHIINPPKLPLNALGPAPPLPSRPVVAAAPFPAQNADPFSDAFFR</sequence>
<evidence type="ECO:0000256" key="3">
    <source>
        <dbReference type="ARBA" id="ARBA00022490"/>
    </source>
</evidence>
<comment type="subcellular location">
    <subcellularLocation>
        <location evidence="1">Cytoplasm</location>
    </subcellularLocation>
</comment>
<dbReference type="EMBL" id="CATQJA010002644">
    <property type="protein sequence ID" value="CAJ0576402.1"/>
    <property type="molecule type" value="Genomic_DNA"/>
</dbReference>
<feature type="non-terminal residue" evidence="8">
    <location>
        <position position="481"/>
    </location>
</feature>
<evidence type="ECO:0000259" key="7">
    <source>
        <dbReference type="PROSITE" id="PS01179"/>
    </source>
</evidence>
<feature type="region of interest" description="Disordered" evidence="6">
    <location>
        <begin position="276"/>
        <end position="295"/>
    </location>
</feature>
<dbReference type="PANTHER" id="PTHR47695:SF3">
    <property type="entry name" value="PID DOMAIN-CONTAINING PROTEIN"/>
    <property type="match status" value="1"/>
</dbReference>
<keyword evidence="9" id="KW-1185">Reference proteome</keyword>
<evidence type="ECO:0000256" key="5">
    <source>
        <dbReference type="ARBA" id="ARBA00022782"/>
    </source>
</evidence>
<evidence type="ECO:0000256" key="4">
    <source>
        <dbReference type="ARBA" id="ARBA00022553"/>
    </source>
</evidence>
<accession>A0AA36CYX9</accession>
<dbReference type="InterPro" id="IPR006020">
    <property type="entry name" value="PTB/PI_dom"/>
</dbReference>
<keyword evidence="2" id="KW-0217">Developmental protein</keyword>
<keyword evidence="5" id="KW-0221">Differentiation</keyword>
<feature type="region of interest" description="Disordered" evidence="6">
    <location>
        <begin position="1"/>
        <end position="48"/>
    </location>
</feature>
<evidence type="ECO:0000256" key="2">
    <source>
        <dbReference type="ARBA" id="ARBA00022473"/>
    </source>
</evidence>
<dbReference type="GO" id="GO:0030154">
    <property type="term" value="P:cell differentiation"/>
    <property type="evidence" value="ECO:0007669"/>
    <property type="project" value="UniProtKB-KW"/>
</dbReference>
<dbReference type="PANTHER" id="PTHR47695">
    <property type="entry name" value="PID DOMAIN-CONTAINING PROTEIN"/>
    <property type="match status" value="1"/>
</dbReference>
<dbReference type="Pfam" id="PF00640">
    <property type="entry name" value="PID"/>
    <property type="match status" value="1"/>
</dbReference>
<dbReference type="GO" id="GO:0005737">
    <property type="term" value="C:cytoplasm"/>
    <property type="evidence" value="ECO:0007669"/>
    <property type="project" value="UniProtKB-SubCell"/>
</dbReference>
<comment type="caution">
    <text evidence="8">The sequence shown here is derived from an EMBL/GenBank/DDBJ whole genome shotgun (WGS) entry which is preliminary data.</text>
</comment>
<dbReference type="CDD" id="cd01215">
    <property type="entry name" value="PTB_Dab"/>
    <property type="match status" value="1"/>
</dbReference>
<dbReference type="FunFam" id="2.30.29.30:FF:000262">
    <property type="entry name" value="Disabled, isoform F"/>
    <property type="match status" value="1"/>
</dbReference>